<dbReference type="AlphaFoldDB" id="B6JX01"/>
<dbReference type="Gene3D" id="4.10.240.10">
    <property type="entry name" value="Zn(2)-C6 fungal-type DNA-binding domain"/>
    <property type="match status" value="1"/>
</dbReference>
<evidence type="ECO:0000256" key="3">
    <source>
        <dbReference type="ARBA" id="ARBA00023015"/>
    </source>
</evidence>
<accession>B6JX01</accession>
<dbReference type="PANTHER" id="PTHR36206">
    <property type="entry name" value="ASPERCRYPTIN BIOSYNTHESIS CLUSTER-SPECIFIC TRANSCRIPTION REGULATOR ATNN-RELATED"/>
    <property type="match status" value="1"/>
</dbReference>
<keyword evidence="5" id="KW-0804">Transcription</keyword>
<feature type="compositionally biased region" description="Basic residues" evidence="7">
    <location>
        <begin position="81"/>
        <end position="91"/>
    </location>
</feature>
<feature type="region of interest" description="Disordered" evidence="7">
    <location>
        <begin position="1"/>
        <end position="93"/>
    </location>
</feature>
<name>B6JX01_SCHJY</name>
<keyword evidence="2" id="KW-0862">Zinc</keyword>
<evidence type="ECO:0000313" key="9">
    <source>
        <dbReference type="EMBL" id="EEB05902.2"/>
    </source>
</evidence>
<dbReference type="InterPro" id="IPR001138">
    <property type="entry name" value="Zn2Cys6_DnaBD"/>
</dbReference>
<evidence type="ECO:0000256" key="4">
    <source>
        <dbReference type="ARBA" id="ARBA00023125"/>
    </source>
</evidence>
<feature type="region of interest" description="Disordered" evidence="7">
    <location>
        <begin position="126"/>
        <end position="330"/>
    </location>
</feature>
<dbReference type="OrthoDB" id="3598904at2759"/>
<keyword evidence="1" id="KW-0479">Metal-binding</keyword>
<feature type="compositionally biased region" description="Low complexity" evidence="7">
    <location>
        <begin position="206"/>
        <end position="218"/>
    </location>
</feature>
<dbReference type="GO" id="GO:0036349">
    <property type="term" value="P:galactose-specific flocculation"/>
    <property type="evidence" value="ECO:0007669"/>
    <property type="project" value="EnsemblFungi"/>
</dbReference>
<dbReference type="PROSITE" id="PS50048">
    <property type="entry name" value="ZN2_CY6_FUNGAL_2"/>
    <property type="match status" value="1"/>
</dbReference>
<feature type="compositionally biased region" description="Low complexity" evidence="7">
    <location>
        <begin position="9"/>
        <end position="32"/>
    </location>
</feature>
<dbReference type="InterPro" id="IPR036864">
    <property type="entry name" value="Zn2-C6_fun-type_DNA-bd_sf"/>
</dbReference>
<dbReference type="GO" id="GO:0000785">
    <property type="term" value="C:chromatin"/>
    <property type="evidence" value="ECO:0007669"/>
    <property type="project" value="EnsemblFungi"/>
</dbReference>
<organism evidence="9 11">
    <name type="scientific">Schizosaccharomyces japonicus (strain yFS275 / FY16936)</name>
    <name type="common">Fission yeast</name>
    <dbReference type="NCBI Taxonomy" id="402676"/>
    <lineage>
        <taxon>Eukaryota</taxon>
        <taxon>Fungi</taxon>
        <taxon>Dikarya</taxon>
        <taxon>Ascomycota</taxon>
        <taxon>Taphrinomycotina</taxon>
        <taxon>Schizosaccharomycetes</taxon>
        <taxon>Schizosaccharomycetales</taxon>
        <taxon>Schizosaccharomycetaceae</taxon>
        <taxon>Schizosaccharomyces</taxon>
    </lineage>
</organism>
<gene>
    <name evidence="10" type="primary">gsf1</name>
    <name evidence="9" type="ORF">SJAG_00926</name>
</gene>
<feature type="domain" description="Zn(2)-C6 fungal-type" evidence="8">
    <location>
        <begin position="372"/>
        <end position="400"/>
    </location>
</feature>
<dbReference type="GO" id="GO:0003677">
    <property type="term" value="F:DNA binding"/>
    <property type="evidence" value="ECO:0007669"/>
    <property type="project" value="UniProtKB-KW"/>
</dbReference>
<feature type="compositionally biased region" description="Low complexity" evidence="7">
    <location>
        <begin position="140"/>
        <end position="175"/>
    </location>
</feature>
<dbReference type="STRING" id="402676.B6JX01"/>
<dbReference type="JaponicusDB" id="SJAG_00926">
    <property type="gene designation" value="gsf1"/>
</dbReference>
<dbReference type="SUPFAM" id="SSF57701">
    <property type="entry name" value="Zn2/Cys6 DNA-binding domain"/>
    <property type="match status" value="1"/>
</dbReference>
<reference evidence="9 11" key="1">
    <citation type="journal article" date="2011" name="Science">
        <title>Comparative functional genomics of the fission yeasts.</title>
        <authorList>
            <person name="Rhind N."/>
            <person name="Chen Z."/>
            <person name="Yassour M."/>
            <person name="Thompson D.A."/>
            <person name="Haas B.J."/>
            <person name="Habib N."/>
            <person name="Wapinski I."/>
            <person name="Roy S."/>
            <person name="Lin M.F."/>
            <person name="Heiman D.I."/>
            <person name="Young S.K."/>
            <person name="Furuya K."/>
            <person name="Guo Y."/>
            <person name="Pidoux A."/>
            <person name="Chen H.M."/>
            <person name="Robbertse B."/>
            <person name="Goldberg J.M."/>
            <person name="Aoki K."/>
            <person name="Bayne E.H."/>
            <person name="Berlin A.M."/>
            <person name="Desjardins C.A."/>
            <person name="Dobbs E."/>
            <person name="Dukaj L."/>
            <person name="Fan L."/>
            <person name="FitzGerald M.G."/>
            <person name="French C."/>
            <person name="Gujja S."/>
            <person name="Hansen K."/>
            <person name="Keifenheim D."/>
            <person name="Levin J.Z."/>
            <person name="Mosher R.A."/>
            <person name="Mueller C.A."/>
            <person name="Pfiffner J."/>
            <person name="Priest M."/>
            <person name="Russ C."/>
            <person name="Smialowska A."/>
            <person name="Swoboda P."/>
            <person name="Sykes S.M."/>
            <person name="Vaughn M."/>
            <person name="Vengrova S."/>
            <person name="Yoder R."/>
            <person name="Zeng Q."/>
            <person name="Allshire R."/>
            <person name="Baulcombe D."/>
            <person name="Birren B.W."/>
            <person name="Brown W."/>
            <person name="Ekwall K."/>
            <person name="Kellis M."/>
            <person name="Leatherwood J."/>
            <person name="Levin H."/>
            <person name="Margalit H."/>
            <person name="Martienssen R."/>
            <person name="Nieduszynski C.A."/>
            <person name="Spatafora J.W."/>
            <person name="Friedman N."/>
            <person name="Dalgaard J.Z."/>
            <person name="Baumann P."/>
            <person name="Niki H."/>
            <person name="Regev A."/>
            <person name="Nusbaum C."/>
        </authorList>
    </citation>
    <scope>NUCLEOTIDE SEQUENCE [LARGE SCALE GENOMIC DNA]</scope>
    <source>
        <strain evidence="11">yFS275 / FY16936</strain>
    </source>
</reference>
<evidence type="ECO:0000256" key="5">
    <source>
        <dbReference type="ARBA" id="ARBA00023163"/>
    </source>
</evidence>
<feature type="region of interest" description="Disordered" evidence="7">
    <location>
        <begin position="734"/>
        <end position="781"/>
    </location>
</feature>
<feature type="compositionally biased region" description="Low complexity" evidence="7">
    <location>
        <begin position="751"/>
        <end position="760"/>
    </location>
</feature>
<dbReference type="GO" id="GO:0000122">
    <property type="term" value="P:negative regulation of transcription by RNA polymerase II"/>
    <property type="evidence" value="ECO:0007669"/>
    <property type="project" value="EnsemblFungi"/>
</dbReference>
<protein>
    <submittedName>
        <fullName evidence="9">Transcription factor</fullName>
    </submittedName>
</protein>
<evidence type="ECO:0000313" key="10">
    <source>
        <dbReference type="JaponicusDB" id="SJAG_00926"/>
    </source>
</evidence>
<dbReference type="Proteomes" id="UP000001744">
    <property type="component" value="Unassembled WGS sequence"/>
</dbReference>
<dbReference type="CDD" id="cd00067">
    <property type="entry name" value="GAL4"/>
    <property type="match status" value="1"/>
</dbReference>
<dbReference type="PROSITE" id="PS00463">
    <property type="entry name" value="ZN2_CY6_FUNGAL_1"/>
    <property type="match status" value="1"/>
</dbReference>
<dbReference type="GO" id="GO:0000981">
    <property type="term" value="F:DNA-binding transcription factor activity, RNA polymerase II-specific"/>
    <property type="evidence" value="ECO:0007669"/>
    <property type="project" value="InterPro"/>
</dbReference>
<keyword evidence="3" id="KW-0805">Transcription regulation</keyword>
<dbReference type="InterPro" id="IPR052360">
    <property type="entry name" value="Transcr_Regulatory_Proteins"/>
</dbReference>
<feature type="compositionally biased region" description="Low complexity" evidence="7">
    <location>
        <begin position="56"/>
        <end position="80"/>
    </location>
</feature>
<feature type="compositionally biased region" description="Low complexity" evidence="7">
    <location>
        <begin position="767"/>
        <end position="781"/>
    </location>
</feature>
<dbReference type="HOGENOM" id="CLU_020035_0_0_1"/>
<dbReference type="EMBL" id="KE651166">
    <property type="protein sequence ID" value="EEB05902.2"/>
    <property type="molecule type" value="Genomic_DNA"/>
</dbReference>
<dbReference type="Pfam" id="PF00172">
    <property type="entry name" value="Zn_clus"/>
    <property type="match status" value="1"/>
</dbReference>
<dbReference type="PANTHER" id="PTHR36206:SF17">
    <property type="entry name" value="TRANSCRIPTION FACTOR"/>
    <property type="match status" value="1"/>
</dbReference>
<evidence type="ECO:0000256" key="1">
    <source>
        <dbReference type="ARBA" id="ARBA00022723"/>
    </source>
</evidence>
<evidence type="ECO:0000259" key="8">
    <source>
        <dbReference type="PROSITE" id="PS50048"/>
    </source>
</evidence>
<feature type="compositionally biased region" description="Low complexity" evidence="7">
    <location>
        <begin position="231"/>
        <end position="269"/>
    </location>
</feature>
<dbReference type="GeneID" id="7052018"/>
<feature type="region of interest" description="Disordered" evidence="7">
    <location>
        <begin position="344"/>
        <end position="366"/>
    </location>
</feature>
<evidence type="ECO:0000256" key="6">
    <source>
        <dbReference type="ARBA" id="ARBA00023242"/>
    </source>
</evidence>
<dbReference type="SMART" id="SM00066">
    <property type="entry name" value="GAL4"/>
    <property type="match status" value="1"/>
</dbReference>
<sequence>MYPTSYGLAPPRDGADAAGGQRQQQQQQQARAMGPVGLAHPAAQGAHSGPQGPPVASTSPRSTALAAATSLAPTPPSSTALHHHQHQHHLGAHTTAAVNLLRTSSGNVSGVSPILNHSILASPRNSFSHPNTLPPPLPMAQPLQHAASLGGSSPPAASLQQQQQQHSQHSQQQASFSTGAVSLPGLPTHPQLTAQRSSPFPPSTLLPPRLSPSSSAAAAPPPGVPGPALPLPLLSSPSAYAPSPHSAAPPGAPPHSGTPTPAPHGAGPTFQLPRFLSATPMPTTNGMLPIPETTAGLAPPPSVLGFPPLQGPPVHAADGTPLSMSSVQQPGAASAASSAAAAVASSPSLHPVPVMTAPPQPKRQARKRTKTGCLTCRKRRIKCDEKKPVCYNCIKSKRQCEGYTHVLRSSGVVDATRKIPISSLLSEPAPHGMAGHPTHPTFLYYMQSVAPSLCLWDFSYFPVGSPDASFSSIYWSSTVPELALRNSTIGVALYAFASAKRRLPADAVAFARQARVTLDKITTTESLLVLVLLAVTQLYLPDPDVEVFNFAVDQVLWFDAAGLTSSSDELITYLLRRMFIRQVVLAGIVMPLANGMNPLPLLNCELPPPVSTTAVLADSLFSMGLRSLCMDPTFDKNSFFDWSSRCPVDPTDLARLSLLMIHSVFVAPDSISRWVEIILQHPDPSPAIHIARACLLAVKQSTDLAELRLKVEQCVQSCEARQLQLNLSSFSQNGYSGAPAPPSTGPTSNGDANNSSSATGDNGGNAAGNSGSSTVAAIGCQ</sequence>
<dbReference type="GO" id="GO:0008270">
    <property type="term" value="F:zinc ion binding"/>
    <property type="evidence" value="ECO:0007669"/>
    <property type="project" value="InterPro"/>
</dbReference>
<keyword evidence="4" id="KW-0238">DNA-binding</keyword>
<proteinExistence type="predicted"/>
<feature type="compositionally biased region" description="Pro residues" evidence="7">
    <location>
        <begin position="219"/>
        <end position="230"/>
    </location>
</feature>
<dbReference type="VEuPathDB" id="FungiDB:SJAG_00926"/>
<dbReference type="GO" id="GO:0006357">
    <property type="term" value="P:regulation of transcription by RNA polymerase II"/>
    <property type="evidence" value="ECO:0000318"/>
    <property type="project" value="GO_Central"/>
</dbReference>
<keyword evidence="11" id="KW-1185">Reference proteome</keyword>
<dbReference type="eggNOG" id="ENOG502QT9U">
    <property type="taxonomic scope" value="Eukaryota"/>
</dbReference>
<evidence type="ECO:0000256" key="7">
    <source>
        <dbReference type="SAM" id="MobiDB-lite"/>
    </source>
</evidence>
<dbReference type="RefSeq" id="XP_002172195.2">
    <property type="nucleotide sequence ID" value="XM_002172159.2"/>
</dbReference>
<keyword evidence="6" id="KW-0539">Nucleus</keyword>
<evidence type="ECO:0000256" key="2">
    <source>
        <dbReference type="ARBA" id="ARBA00022833"/>
    </source>
</evidence>
<evidence type="ECO:0000313" key="11">
    <source>
        <dbReference type="Proteomes" id="UP000001744"/>
    </source>
</evidence>
<dbReference type="GO" id="GO:0060257">
    <property type="term" value="P:negative regulation of flocculation"/>
    <property type="evidence" value="ECO:0007669"/>
    <property type="project" value="EnsemblFungi"/>
</dbReference>
<dbReference type="GO" id="GO:0005634">
    <property type="term" value="C:nucleus"/>
    <property type="evidence" value="ECO:0000318"/>
    <property type="project" value="GO_Central"/>
</dbReference>